<organism evidence="1 2">
    <name type="scientific">Botrytis tulipae</name>
    <dbReference type="NCBI Taxonomy" id="87230"/>
    <lineage>
        <taxon>Eukaryota</taxon>
        <taxon>Fungi</taxon>
        <taxon>Dikarya</taxon>
        <taxon>Ascomycota</taxon>
        <taxon>Pezizomycotina</taxon>
        <taxon>Leotiomycetes</taxon>
        <taxon>Helotiales</taxon>
        <taxon>Sclerotiniaceae</taxon>
        <taxon>Botrytis</taxon>
    </lineage>
</organism>
<proteinExistence type="predicted"/>
<protein>
    <submittedName>
        <fullName evidence="1">Uncharacterized protein</fullName>
    </submittedName>
</protein>
<name>A0A4Z1EZY7_9HELO</name>
<keyword evidence="2" id="KW-1185">Reference proteome</keyword>
<comment type="caution">
    <text evidence="1">The sequence shown here is derived from an EMBL/GenBank/DDBJ whole genome shotgun (WGS) entry which is preliminary data.</text>
</comment>
<accession>A0A4Z1EZY7</accession>
<sequence length="54" mass="6058">MHALRTVRTVATNHALSTKLETQIYSGQNDIINLSTSSKLFYVDETSVFCHSMP</sequence>
<reference evidence="1 2" key="1">
    <citation type="submission" date="2017-12" db="EMBL/GenBank/DDBJ databases">
        <title>Comparative genomics of Botrytis spp.</title>
        <authorList>
            <person name="Valero-Jimenez C.A."/>
            <person name="Tapia P."/>
            <person name="Veloso J."/>
            <person name="Silva-Moreno E."/>
            <person name="Staats M."/>
            <person name="Valdes J.H."/>
            <person name="Van Kan J.A.L."/>
        </authorList>
    </citation>
    <scope>NUCLEOTIDE SEQUENCE [LARGE SCALE GENOMIC DNA]</scope>
    <source>
        <strain evidence="1 2">Bt9001</strain>
    </source>
</reference>
<dbReference type="OrthoDB" id="10317532at2759"/>
<evidence type="ECO:0000313" key="2">
    <source>
        <dbReference type="Proteomes" id="UP000297777"/>
    </source>
</evidence>
<gene>
    <name evidence="1" type="ORF">BTUL_0029g00190</name>
</gene>
<dbReference type="Proteomes" id="UP000297777">
    <property type="component" value="Unassembled WGS sequence"/>
</dbReference>
<dbReference type="EMBL" id="PQXH01000029">
    <property type="protein sequence ID" value="TGO16392.1"/>
    <property type="molecule type" value="Genomic_DNA"/>
</dbReference>
<evidence type="ECO:0000313" key="1">
    <source>
        <dbReference type="EMBL" id="TGO16392.1"/>
    </source>
</evidence>
<dbReference type="AlphaFoldDB" id="A0A4Z1EZY7"/>